<dbReference type="EMBL" id="FQXV01000014">
    <property type="protein sequence ID" value="SHI19865.1"/>
    <property type="molecule type" value="Genomic_DNA"/>
</dbReference>
<dbReference type="Gene3D" id="3.30.160.270">
    <property type="match status" value="1"/>
</dbReference>
<dbReference type="Gene3D" id="3.20.20.70">
    <property type="entry name" value="Aldolase class I"/>
    <property type="match status" value="1"/>
</dbReference>
<organism evidence="7 8">
    <name type="scientific">Sporobacter termitidis DSM 10068</name>
    <dbReference type="NCBI Taxonomy" id="1123282"/>
    <lineage>
        <taxon>Bacteria</taxon>
        <taxon>Bacillati</taxon>
        <taxon>Bacillota</taxon>
        <taxon>Clostridia</taxon>
        <taxon>Eubacteriales</taxon>
        <taxon>Oscillospiraceae</taxon>
        <taxon>Sporobacter</taxon>
    </lineage>
</organism>
<keyword evidence="4" id="KW-0464">Manganese</keyword>
<proteinExistence type="predicted"/>
<keyword evidence="2" id="KW-0028">Amino-acid biosynthesis</keyword>
<evidence type="ECO:0000256" key="2">
    <source>
        <dbReference type="ARBA" id="ARBA00022605"/>
    </source>
</evidence>
<evidence type="ECO:0000256" key="3">
    <source>
        <dbReference type="ARBA" id="ARBA00022679"/>
    </source>
</evidence>
<evidence type="ECO:0000313" key="7">
    <source>
        <dbReference type="EMBL" id="SHI19865.1"/>
    </source>
</evidence>
<dbReference type="RefSeq" id="WP_073081363.1">
    <property type="nucleotide sequence ID" value="NZ_FQXV01000014.1"/>
</dbReference>
<dbReference type="GO" id="GO:0003852">
    <property type="term" value="F:2-isopropylmalate synthase activity"/>
    <property type="evidence" value="ECO:0007669"/>
    <property type="project" value="InterPro"/>
</dbReference>
<keyword evidence="5" id="KW-0100">Branched-chain amino acid biosynthesis</keyword>
<keyword evidence="3" id="KW-0808">Transferase</keyword>
<name>A0A1M5Z6F6_9FIRM</name>
<dbReference type="Proteomes" id="UP000183995">
    <property type="component" value="Unassembled WGS sequence"/>
</dbReference>
<reference evidence="7 8" key="1">
    <citation type="submission" date="2016-11" db="EMBL/GenBank/DDBJ databases">
        <authorList>
            <person name="Jaros S."/>
            <person name="Januszkiewicz K."/>
            <person name="Wedrychowicz H."/>
        </authorList>
    </citation>
    <scope>NUCLEOTIDE SEQUENCE [LARGE SCALE GENOMIC DNA]</scope>
    <source>
        <strain evidence="7 8">DSM 10068</strain>
    </source>
</reference>
<dbReference type="InterPro" id="IPR036230">
    <property type="entry name" value="LeuA_allosteric_dom_sf"/>
</dbReference>
<dbReference type="SMART" id="SM00917">
    <property type="entry name" value="LeuA_dimer"/>
    <property type="match status" value="1"/>
</dbReference>
<dbReference type="PROSITE" id="PS50991">
    <property type="entry name" value="PYR_CT"/>
    <property type="match status" value="1"/>
</dbReference>
<dbReference type="PANTHER" id="PTHR10277:SF9">
    <property type="entry name" value="2-ISOPROPYLMALATE SYNTHASE 1, CHLOROPLASTIC-RELATED"/>
    <property type="match status" value="1"/>
</dbReference>
<dbReference type="InterPro" id="IPR013785">
    <property type="entry name" value="Aldolase_TIM"/>
</dbReference>
<dbReference type="SUPFAM" id="SSF51569">
    <property type="entry name" value="Aldolase"/>
    <property type="match status" value="1"/>
</dbReference>
<dbReference type="GO" id="GO:0009098">
    <property type="term" value="P:L-leucine biosynthetic process"/>
    <property type="evidence" value="ECO:0007669"/>
    <property type="project" value="InterPro"/>
</dbReference>
<evidence type="ECO:0000256" key="5">
    <source>
        <dbReference type="ARBA" id="ARBA00023304"/>
    </source>
</evidence>
<dbReference type="PANTHER" id="PTHR10277">
    <property type="entry name" value="HOMOCITRATE SYNTHASE-RELATED"/>
    <property type="match status" value="1"/>
</dbReference>
<dbReference type="SUPFAM" id="SSF110921">
    <property type="entry name" value="2-isopropylmalate synthase LeuA, allosteric (dimerisation) domain"/>
    <property type="match status" value="1"/>
</dbReference>
<dbReference type="FunFam" id="3.30.160.270:FF:000003">
    <property type="entry name" value="2-isopropylmalate synthase"/>
    <property type="match status" value="1"/>
</dbReference>
<feature type="domain" description="Pyruvate carboxyltransferase" evidence="6">
    <location>
        <begin position="4"/>
        <end position="262"/>
    </location>
</feature>
<dbReference type="InterPro" id="IPR013709">
    <property type="entry name" value="2-isopropylmalate_synth_dimer"/>
</dbReference>
<dbReference type="InterPro" id="IPR000891">
    <property type="entry name" value="PYR_CT"/>
</dbReference>
<evidence type="ECO:0000313" key="8">
    <source>
        <dbReference type="Proteomes" id="UP000183995"/>
    </source>
</evidence>
<evidence type="ECO:0000259" key="6">
    <source>
        <dbReference type="PROSITE" id="PS50991"/>
    </source>
</evidence>
<dbReference type="Pfam" id="PF08502">
    <property type="entry name" value="LeuA_dimer"/>
    <property type="match status" value="1"/>
</dbReference>
<dbReference type="OrthoDB" id="9804858at2"/>
<keyword evidence="8" id="KW-1185">Reference proteome</keyword>
<dbReference type="Gene3D" id="1.10.238.260">
    <property type="match status" value="1"/>
</dbReference>
<gene>
    <name evidence="7" type="ORF">SAMN02745823_03290</name>
</gene>
<dbReference type="AlphaFoldDB" id="A0A1M5Z6F6"/>
<dbReference type="STRING" id="1123282.SAMN02745823_03290"/>
<dbReference type="InterPro" id="IPR050073">
    <property type="entry name" value="2-IPM_HCS-like"/>
</dbReference>
<evidence type="ECO:0000256" key="1">
    <source>
        <dbReference type="ARBA" id="ARBA00018198"/>
    </source>
</evidence>
<dbReference type="Pfam" id="PF00682">
    <property type="entry name" value="HMGL-like"/>
    <property type="match status" value="1"/>
</dbReference>
<sequence>MSDIKIVDISLRESEQLSASGLSFKQKIEMAKLLEKLKIDVIETGFVSGAPADAVLVRTLSTMLDGSVICVPVSLDRPGIERAASALSKAKKARLNLIVPASTVQMEYIYHLKADTVLSQVRDTVEYCVSLCPDVEFTAEDATRAEPDFLSAMLQSAISAGAKTVTLCDATGEKTPDEIAAFLQSVKQKTPALQAVTLSLHLRDNLGLAAASALAAVPWVQQFKVSCGAAPGHLPLEQFLNVLKVRGEALGVAAGPDVTSLFRTCRKLDALTGAGHSGRAAAFGLAGESAPAGTEVLSADADIAAVRSRIEQLGYEVSEEDLNEIYRLFKEIARSKKVDSRDIEALIADTAGQVAPTFLLDNYVINSGSAITATAFIRVVKDGDPIQAIALGDGPIDAAFNAIGQIIGRHYELDDFQIQAVTEGTEAMGGALVRLRQDGKLYAGRGLSTDIVGASIRAYLSAANKIVFEEKGL</sequence>
<protein>
    <recommendedName>
        <fullName evidence="1">2-isopropylmalate synthase</fullName>
    </recommendedName>
</protein>
<evidence type="ECO:0000256" key="4">
    <source>
        <dbReference type="ARBA" id="ARBA00023211"/>
    </source>
</evidence>
<accession>A0A1M5Z6F6</accession>